<protein>
    <submittedName>
        <fullName evidence="2">Putative transposase</fullName>
    </submittedName>
</protein>
<evidence type="ECO:0000313" key="3">
    <source>
        <dbReference type="Proteomes" id="UP000240418"/>
    </source>
</evidence>
<organism evidence="2 3">
    <name type="scientific">Shimia abyssi</name>
    <dbReference type="NCBI Taxonomy" id="1662395"/>
    <lineage>
        <taxon>Bacteria</taxon>
        <taxon>Pseudomonadati</taxon>
        <taxon>Pseudomonadota</taxon>
        <taxon>Alphaproteobacteria</taxon>
        <taxon>Rhodobacterales</taxon>
        <taxon>Roseobacteraceae</taxon>
    </lineage>
</organism>
<dbReference type="AlphaFoldDB" id="A0A2P8FHD4"/>
<dbReference type="GO" id="GO:0015074">
    <property type="term" value="P:DNA integration"/>
    <property type="evidence" value="ECO:0007669"/>
    <property type="project" value="InterPro"/>
</dbReference>
<gene>
    <name evidence="2" type="ORF">CLV88_102262</name>
</gene>
<sequence>MLGWNHKRVYRIYCGLELNVRIKPRNRLQRDKPEPLAVPETPNEVWSMDFMADQIVDDWSFRTLNVLDGFNREELAIEVGFSLPSERVVRALNQLIGWRRKPLAIRVDVHSARQAQQNAYVEHHNRTVMTEWLGRYHFESIAEVQNHAIRWLWTHNNELPNNGIGIGIGIGIGGMTPIQKLKAA</sequence>
<proteinExistence type="predicted"/>
<dbReference type="SUPFAM" id="SSF53098">
    <property type="entry name" value="Ribonuclease H-like"/>
    <property type="match status" value="1"/>
</dbReference>
<name>A0A2P8FHD4_9RHOB</name>
<accession>A0A2P8FHD4</accession>
<comment type="caution">
    <text evidence="2">The sequence shown here is derived from an EMBL/GenBank/DDBJ whole genome shotgun (WGS) entry which is preliminary data.</text>
</comment>
<dbReference type="Proteomes" id="UP000240418">
    <property type="component" value="Unassembled WGS sequence"/>
</dbReference>
<evidence type="ECO:0000259" key="1">
    <source>
        <dbReference type="Pfam" id="PF00665"/>
    </source>
</evidence>
<dbReference type="EMBL" id="PYGJ01000002">
    <property type="protein sequence ID" value="PSL21142.1"/>
    <property type="molecule type" value="Genomic_DNA"/>
</dbReference>
<feature type="domain" description="Integrase catalytic" evidence="1">
    <location>
        <begin position="40"/>
        <end position="128"/>
    </location>
</feature>
<dbReference type="PANTHER" id="PTHR47515">
    <property type="entry name" value="LOW CALCIUM RESPONSE LOCUS PROTEIN T"/>
    <property type="match status" value="1"/>
</dbReference>
<dbReference type="Pfam" id="PF00665">
    <property type="entry name" value="rve"/>
    <property type="match status" value="1"/>
</dbReference>
<dbReference type="InterPro" id="IPR012337">
    <property type="entry name" value="RNaseH-like_sf"/>
</dbReference>
<keyword evidence="3" id="KW-1185">Reference proteome</keyword>
<dbReference type="InterPro" id="IPR001584">
    <property type="entry name" value="Integrase_cat-core"/>
</dbReference>
<dbReference type="PANTHER" id="PTHR47515:SF2">
    <property type="entry name" value="INTEGRASE CORE DOMAIN PROTEIN"/>
    <property type="match status" value="1"/>
</dbReference>
<reference evidence="2 3" key="1">
    <citation type="submission" date="2018-03" db="EMBL/GenBank/DDBJ databases">
        <title>Genomic Encyclopedia of Archaeal and Bacterial Type Strains, Phase II (KMG-II): from individual species to whole genera.</title>
        <authorList>
            <person name="Goeker M."/>
        </authorList>
    </citation>
    <scope>NUCLEOTIDE SEQUENCE [LARGE SCALE GENOMIC DNA]</scope>
    <source>
        <strain evidence="2 3">DSM 100673</strain>
    </source>
</reference>
<evidence type="ECO:0000313" key="2">
    <source>
        <dbReference type="EMBL" id="PSL21142.1"/>
    </source>
</evidence>